<dbReference type="RefSeq" id="WP_247994656.1">
    <property type="nucleotide sequence ID" value="NZ_CP096019.1"/>
</dbReference>
<accession>A0A8U0A5A2</accession>
<dbReference type="InterPro" id="IPR016799">
    <property type="entry name" value="UCP022062"/>
</dbReference>
<reference evidence="2" key="1">
    <citation type="submission" date="2022-04" db="EMBL/GenBank/DDBJ databases">
        <title>Halocatena sp. nov., isolated from a salt lake.</title>
        <authorList>
            <person name="Cui H.-L."/>
        </authorList>
    </citation>
    <scope>NUCLEOTIDE SEQUENCE</scope>
    <source>
        <strain evidence="2">AD-1</strain>
    </source>
</reference>
<name>A0A8U0A5A2_9EURY</name>
<dbReference type="Gene3D" id="3.30.2380.10">
    <property type="entry name" value="CGI121/TPRKB"/>
    <property type="match status" value="1"/>
</dbReference>
<organism evidence="2 3">
    <name type="scientific">Halocatena salina</name>
    <dbReference type="NCBI Taxonomy" id="2934340"/>
    <lineage>
        <taxon>Archaea</taxon>
        <taxon>Methanobacteriati</taxon>
        <taxon>Methanobacteriota</taxon>
        <taxon>Stenosarchaea group</taxon>
        <taxon>Halobacteria</taxon>
        <taxon>Halobacteriales</taxon>
        <taxon>Natronomonadaceae</taxon>
        <taxon>Halocatena</taxon>
    </lineage>
</organism>
<proteinExistence type="inferred from homology"/>
<keyword evidence="3" id="KW-1185">Reference proteome</keyword>
<gene>
    <name evidence="2" type="ORF">MW046_06030</name>
</gene>
<dbReference type="Proteomes" id="UP000831768">
    <property type="component" value="Chromosome"/>
</dbReference>
<dbReference type="NCBIfam" id="NF011465">
    <property type="entry name" value="PRK14886.1-1"/>
    <property type="match status" value="1"/>
</dbReference>
<dbReference type="AlphaFoldDB" id="A0A8U0A5A2"/>
<comment type="similarity">
    <text evidence="1">Belongs to the CGI121/TPRKB family.</text>
</comment>
<dbReference type="KEGG" id="haad:MW046_06030"/>
<dbReference type="EMBL" id="CP096019">
    <property type="protein sequence ID" value="UPM43999.1"/>
    <property type="molecule type" value="Genomic_DNA"/>
</dbReference>
<dbReference type="InterPro" id="IPR036504">
    <property type="entry name" value="CGI121/TPRKB_sf"/>
</dbReference>
<dbReference type="PIRSF" id="PIRSF022062">
    <property type="entry name" value="UCP022062"/>
    <property type="match status" value="1"/>
</dbReference>
<sequence length="162" mass="18059">MELVEGIAHIETVEEFVTHLNAIETEYETTVQAFDARYVVDRTHLRRALSLADRAIEREENVARQRSVETLLYAAGRRQIDQALEIGVGTGATPTVVLVDGGKEHAAADAVRELLDPEPTLGNYDEARVRSYFDITDRELAATDATIPELVRERTVLLAVEK</sequence>
<dbReference type="GeneID" id="71927587"/>
<dbReference type="InterPro" id="IPR013926">
    <property type="entry name" value="CGI121/TPRKB"/>
</dbReference>
<evidence type="ECO:0000313" key="3">
    <source>
        <dbReference type="Proteomes" id="UP000831768"/>
    </source>
</evidence>
<dbReference type="SUPFAM" id="SSF143870">
    <property type="entry name" value="PF0523-like"/>
    <property type="match status" value="1"/>
</dbReference>
<evidence type="ECO:0000313" key="2">
    <source>
        <dbReference type="EMBL" id="UPM43999.1"/>
    </source>
</evidence>
<dbReference type="Pfam" id="PF08617">
    <property type="entry name" value="CGI-121"/>
    <property type="match status" value="1"/>
</dbReference>
<protein>
    <submittedName>
        <fullName evidence="2">KEOPS complex subunit Cgi121</fullName>
    </submittedName>
</protein>
<evidence type="ECO:0000256" key="1">
    <source>
        <dbReference type="ARBA" id="ARBA00005546"/>
    </source>
</evidence>